<comment type="caution">
    <text evidence="2">The sequence shown here is derived from an EMBL/GenBank/DDBJ whole genome shotgun (WGS) entry which is preliminary data.</text>
</comment>
<dbReference type="Proteomes" id="UP000290572">
    <property type="component" value="Unassembled WGS sequence"/>
</dbReference>
<dbReference type="AlphaFoldDB" id="A0A498N6R5"/>
<name>A0A498N6R5_LABRO</name>
<evidence type="ECO:0000313" key="1">
    <source>
        <dbReference type="EMBL" id="RXN02419.1"/>
    </source>
</evidence>
<reference evidence="2 3" key="1">
    <citation type="submission" date="2018-03" db="EMBL/GenBank/DDBJ databases">
        <title>Draft genome sequence of Rohu Carp (Labeo rohita).</title>
        <authorList>
            <person name="Das P."/>
            <person name="Kushwaha B."/>
            <person name="Joshi C.G."/>
            <person name="Kumar D."/>
            <person name="Nagpure N.S."/>
            <person name="Sahoo L."/>
            <person name="Das S.P."/>
            <person name="Bit A."/>
            <person name="Patnaik S."/>
            <person name="Meher P.K."/>
            <person name="Jayasankar P."/>
            <person name="Koringa P.G."/>
            <person name="Patel N.V."/>
            <person name="Hinsu A.T."/>
            <person name="Kumar R."/>
            <person name="Pandey M."/>
            <person name="Agarwal S."/>
            <person name="Srivastava S."/>
            <person name="Singh M."/>
            <person name="Iquebal M.A."/>
            <person name="Jaiswal S."/>
            <person name="Angadi U.B."/>
            <person name="Kumar N."/>
            <person name="Raza M."/>
            <person name="Shah T.M."/>
            <person name="Rai A."/>
            <person name="Jena J.K."/>
        </authorList>
    </citation>
    <scope>NUCLEOTIDE SEQUENCE [LARGE SCALE GENOMIC DNA]</scope>
    <source>
        <strain evidence="2">DASCIFA01</strain>
        <tissue evidence="2">Testis</tissue>
    </source>
</reference>
<dbReference type="EMBL" id="QBIY01013534">
    <property type="protein sequence ID" value="RXN02419.1"/>
    <property type="molecule type" value="Genomic_DNA"/>
</dbReference>
<gene>
    <name evidence="2" type="ORF">ROHU_006083</name>
    <name evidence="1" type="ORF">ROHU_013766</name>
</gene>
<organism evidence="2 3">
    <name type="scientific">Labeo rohita</name>
    <name type="common">Indian major carp</name>
    <name type="synonym">Cyprinus rohita</name>
    <dbReference type="NCBI Taxonomy" id="84645"/>
    <lineage>
        <taxon>Eukaryota</taxon>
        <taxon>Metazoa</taxon>
        <taxon>Chordata</taxon>
        <taxon>Craniata</taxon>
        <taxon>Vertebrata</taxon>
        <taxon>Euteleostomi</taxon>
        <taxon>Actinopterygii</taxon>
        <taxon>Neopterygii</taxon>
        <taxon>Teleostei</taxon>
        <taxon>Ostariophysi</taxon>
        <taxon>Cypriniformes</taxon>
        <taxon>Cyprinidae</taxon>
        <taxon>Labeoninae</taxon>
        <taxon>Labeonini</taxon>
        <taxon>Labeo</taxon>
    </lineage>
</organism>
<sequence>MPSPRSHSRAVNIRTPHLYHSIPAPRCRLPPPATKRQPCPAVPMESLKLTEDLRNMNISSSSHERPPFTAQYSDLPQLKDPDYYPYSLPRQLPEFIVPTQDQRRPAHAEYSSDHLLPSSTQEKIYRGPAPTIPCLTSFNPREFSKLRIALWNILPDDVSNPHRPSETGGGPLGGGLLQQFQVSIH</sequence>
<protein>
    <submittedName>
        <fullName evidence="2">Uncharacterized protein</fullName>
    </submittedName>
</protein>
<accession>A0A498N6R5</accession>
<evidence type="ECO:0000313" key="3">
    <source>
        <dbReference type="Proteomes" id="UP000290572"/>
    </source>
</evidence>
<dbReference type="EMBL" id="QBIY01012532">
    <property type="protein sequence ID" value="RXN24595.1"/>
    <property type="molecule type" value="Genomic_DNA"/>
</dbReference>
<proteinExistence type="predicted"/>
<evidence type="ECO:0000313" key="2">
    <source>
        <dbReference type="EMBL" id="RXN24595.1"/>
    </source>
</evidence>
<keyword evidence="3" id="KW-1185">Reference proteome</keyword>